<keyword evidence="3" id="KW-1185">Reference proteome</keyword>
<organism evidence="2 3">
    <name type="scientific">Cryptosporangium minutisporangium</name>
    <dbReference type="NCBI Taxonomy" id="113569"/>
    <lineage>
        <taxon>Bacteria</taxon>
        <taxon>Bacillati</taxon>
        <taxon>Actinomycetota</taxon>
        <taxon>Actinomycetes</taxon>
        <taxon>Cryptosporangiales</taxon>
        <taxon>Cryptosporangiaceae</taxon>
        <taxon>Cryptosporangium</taxon>
    </lineage>
</organism>
<gene>
    <name evidence="2" type="ORF">GCM10020369_53970</name>
</gene>
<comment type="caution">
    <text evidence="2">The sequence shown here is derived from an EMBL/GenBank/DDBJ whole genome shotgun (WGS) entry which is preliminary data.</text>
</comment>
<protein>
    <recommendedName>
        <fullName evidence="1">SnoaL-like domain-containing protein</fullName>
    </recommendedName>
</protein>
<dbReference type="Pfam" id="PF12680">
    <property type="entry name" value="SnoaL_2"/>
    <property type="match status" value="1"/>
</dbReference>
<evidence type="ECO:0000313" key="2">
    <source>
        <dbReference type="EMBL" id="GAA3392405.1"/>
    </source>
</evidence>
<sequence>MAGTGFFRQAPGADAVVSTLLPDGSSEPDPDTMSRAGNRLRLPAVAPVGVGGTTGEGRMNASPNKQLVETYLDGFRTNDHQKILSCLTEDIRWTVFGHFYLTGKDAYADAIEGPGWVGPPRLDVVRMVEEGDTVMAELSGWAPQESGEPVRMSMAEVFVIRDGKIAERRAWVIPLSENEHR</sequence>
<evidence type="ECO:0000313" key="3">
    <source>
        <dbReference type="Proteomes" id="UP001501676"/>
    </source>
</evidence>
<accession>A0ABP6T3P6</accession>
<dbReference type="Gene3D" id="3.10.450.50">
    <property type="match status" value="1"/>
</dbReference>
<reference evidence="3" key="1">
    <citation type="journal article" date="2019" name="Int. J. Syst. Evol. Microbiol.">
        <title>The Global Catalogue of Microorganisms (GCM) 10K type strain sequencing project: providing services to taxonomists for standard genome sequencing and annotation.</title>
        <authorList>
            <consortium name="The Broad Institute Genomics Platform"/>
            <consortium name="The Broad Institute Genome Sequencing Center for Infectious Disease"/>
            <person name="Wu L."/>
            <person name="Ma J."/>
        </authorList>
    </citation>
    <scope>NUCLEOTIDE SEQUENCE [LARGE SCALE GENOMIC DNA]</scope>
    <source>
        <strain evidence="3">JCM 9458</strain>
    </source>
</reference>
<feature type="domain" description="SnoaL-like" evidence="1">
    <location>
        <begin position="68"/>
        <end position="167"/>
    </location>
</feature>
<proteinExistence type="predicted"/>
<dbReference type="Proteomes" id="UP001501676">
    <property type="component" value="Unassembled WGS sequence"/>
</dbReference>
<dbReference type="SUPFAM" id="SSF54427">
    <property type="entry name" value="NTF2-like"/>
    <property type="match status" value="1"/>
</dbReference>
<evidence type="ECO:0000259" key="1">
    <source>
        <dbReference type="Pfam" id="PF12680"/>
    </source>
</evidence>
<dbReference type="EMBL" id="BAAAYN010000037">
    <property type="protein sequence ID" value="GAA3392405.1"/>
    <property type="molecule type" value="Genomic_DNA"/>
</dbReference>
<dbReference type="InterPro" id="IPR037401">
    <property type="entry name" value="SnoaL-like"/>
</dbReference>
<dbReference type="InterPro" id="IPR032710">
    <property type="entry name" value="NTF2-like_dom_sf"/>
</dbReference>
<name>A0ABP6T3P6_9ACTN</name>